<protein>
    <submittedName>
        <fullName evidence="2">Uncharacterized protein</fullName>
    </submittedName>
</protein>
<gene>
    <name evidence="2" type="ORF">SMRZ_LOCUS23620</name>
</gene>
<evidence type="ECO:0000256" key="1">
    <source>
        <dbReference type="SAM" id="Phobius"/>
    </source>
</evidence>
<keyword evidence="3" id="KW-1185">Reference proteome</keyword>
<organism evidence="2 3">
    <name type="scientific">Schistosoma margrebowiei</name>
    <dbReference type="NCBI Taxonomy" id="48269"/>
    <lineage>
        <taxon>Eukaryota</taxon>
        <taxon>Metazoa</taxon>
        <taxon>Spiralia</taxon>
        <taxon>Lophotrochozoa</taxon>
        <taxon>Platyhelminthes</taxon>
        <taxon>Trematoda</taxon>
        <taxon>Digenea</taxon>
        <taxon>Strigeidida</taxon>
        <taxon>Schistosomatoidea</taxon>
        <taxon>Schistosomatidae</taxon>
        <taxon>Schistosoma</taxon>
    </lineage>
</organism>
<dbReference type="EMBL" id="UZAI01019831">
    <property type="protein sequence ID" value="VDP47983.1"/>
    <property type="molecule type" value="Genomic_DNA"/>
</dbReference>
<feature type="transmembrane region" description="Helical" evidence="1">
    <location>
        <begin position="28"/>
        <end position="48"/>
    </location>
</feature>
<keyword evidence="1" id="KW-1133">Transmembrane helix</keyword>
<dbReference type="Proteomes" id="UP000277204">
    <property type="component" value="Unassembled WGS sequence"/>
</dbReference>
<keyword evidence="1" id="KW-0472">Membrane</keyword>
<accession>A0A3P8HPC7</accession>
<dbReference type="AlphaFoldDB" id="A0A3P8HPC7"/>
<evidence type="ECO:0000313" key="3">
    <source>
        <dbReference type="Proteomes" id="UP000277204"/>
    </source>
</evidence>
<reference evidence="2 3" key="1">
    <citation type="submission" date="2018-11" db="EMBL/GenBank/DDBJ databases">
        <authorList>
            <consortium name="Pathogen Informatics"/>
        </authorList>
    </citation>
    <scope>NUCLEOTIDE SEQUENCE [LARGE SCALE GENOMIC DNA]</scope>
    <source>
        <strain evidence="2 3">Zambia</strain>
    </source>
</reference>
<evidence type="ECO:0000313" key="2">
    <source>
        <dbReference type="EMBL" id="VDP47983.1"/>
    </source>
</evidence>
<sequence>MPTELVQVTCQESLKMELDLFLRSKDKILLLFRNFVFYSIITTISRFLPESIGDSLLLDTEAR</sequence>
<proteinExistence type="predicted"/>
<keyword evidence="1" id="KW-0812">Transmembrane</keyword>
<name>A0A3P8HPC7_9TREM</name>